<evidence type="ECO:0000313" key="2">
    <source>
        <dbReference type="EMBL" id="CAL0299704.1"/>
    </source>
</evidence>
<feature type="compositionally biased region" description="Basic and acidic residues" evidence="1">
    <location>
        <begin position="37"/>
        <end position="46"/>
    </location>
</feature>
<evidence type="ECO:0000256" key="1">
    <source>
        <dbReference type="SAM" id="MobiDB-lite"/>
    </source>
</evidence>
<comment type="caution">
    <text evidence="2">The sequence shown here is derived from an EMBL/GenBank/DDBJ whole genome shotgun (WGS) entry which is preliminary data.</text>
</comment>
<proteinExistence type="predicted"/>
<keyword evidence="3" id="KW-1185">Reference proteome</keyword>
<feature type="compositionally biased region" description="Polar residues" evidence="1">
    <location>
        <begin position="1"/>
        <end position="12"/>
    </location>
</feature>
<feature type="region of interest" description="Disordered" evidence="1">
    <location>
        <begin position="1"/>
        <end position="82"/>
    </location>
</feature>
<sequence>MDAQRQAQTNLIASAHDQDNSGRQGRPSHGLGLGPAPDRDKPDKPGQHCGSAPGAQFGPATPGAQFGPATPGAQFGPATPGAQFGLANCGPSQNCGSAPGAQFGPATPGAQFGPANCGPSQNYGPVLSNSFVCLASISC</sequence>
<evidence type="ECO:0000313" key="3">
    <source>
        <dbReference type="Proteomes" id="UP001497480"/>
    </source>
</evidence>
<reference evidence="2 3" key="1">
    <citation type="submission" date="2024-03" db="EMBL/GenBank/DDBJ databases">
        <authorList>
            <person name="Martinez-Hernandez J."/>
        </authorList>
    </citation>
    <scope>NUCLEOTIDE SEQUENCE [LARGE SCALE GENOMIC DNA]</scope>
</reference>
<protein>
    <submittedName>
        <fullName evidence="2">Uncharacterized protein</fullName>
    </submittedName>
</protein>
<gene>
    <name evidence="2" type="ORF">LLUT_LOCUS764</name>
</gene>
<name>A0AAV1VRT9_LUPLU</name>
<dbReference type="EMBL" id="CAXHTB010000001">
    <property type="protein sequence ID" value="CAL0299704.1"/>
    <property type="molecule type" value="Genomic_DNA"/>
</dbReference>
<dbReference type="AlphaFoldDB" id="A0AAV1VRT9"/>
<accession>A0AAV1VRT9</accession>
<organism evidence="2 3">
    <name type="scientific">Lupinus luteus</name>
    <name type="common">European yellow lupine</name>
    <dbReference type="NCBI Taxonomy" id="3873"/>
    <lineage>
        <taxon>Eukaryota</taxon>
        <taxon>Viridiplantae</taxon>
        <taxon>Streptophyta</taxon>
        <taxon>Embryophyta</taxon>
        <taxon>Tracheophyta</taxon>
        <taxon>Spermatophyta</taxon>
        <taxon>Magnoliopsida</taxon>
        <taxon>eudicotyledons</taxon>
        <taxon>Gunneridae</taxon>
        <taxon>Pentapetalae</taxon>
        <taxon>rosids</taxon>
        <taxon>fabids</taxon>
        <taxon>Fabales</taxon>
        <taxon>Fabaceae</taxon>
        <taxon>Papilionoideae</taxon>
        <taxon>50 kb inversion clade</taxon>
        <taxon>genistoids sensu lato</taxon>
        <taxon>core genistoids</taxon>
        <taxon>Genisteae</taxon>
        <taxon>Lupinus</taxon>
    </lineage>
</organism>
<dbReference type="Proteomes" id="UP001497480">
    <property type="component" value="Unassembled WGS sequence"/>
</dbReference>